<sequence length="81" mass="8835">MKLIINGQTVELATVAPMTVAAALAMSKQAACRQSSRLHEPRQAFCGMGMCFECRVTINGLPHQRACQVWAEDGMEIHCDA</sequence>
<evidence type="ECO:0000313" key="3">
    <source>
        <dbReference type="Proteomes" id="UP000575898"/>
    </source>
</evidence>
<gene>
    <name evidence="2" type="ORF">HNQ59_002360</name>
</gene>
<dbReference type="GO" id="GO:0051536">
    <property type="term" value="F:iron-sulfur cluster binding"/>
    <property type="evidence" value="ECO:0007669"/>
    <property type="project" value="InterPro"/>
</dbReference>
<proteinExistence type="predicted"/>
<dbReference type="InterPro" id="IPR042204">
    <property type="entry name" value="2Fe-2S-bd_N"/>
</dbReference>
<keyword evidence="1 2" id="KW-0560">Oxidoreductase</keyword>
<dbReference type="Pfam" id="PF13510">
    <property type="entry name" value="Fer2_4"/>
    <property type="match status" value="1"/>
</dbReference>
<dbReference type="EC" id="1.5.3.1" evidence="2"/>
<dbReference type="InterPro" id="IPR036010">
    <property type="entry name" value="2Fe-2S_ferredoxin-like_sf"/>
</dbReference>
<dbReference type="SUPFAM" id="SSF54292">
    <property type="entry name" value="2Fe-2S ferredoxin-like"/>
    <property type="match status" value="1"/>
</dbReference>
<reference evidence="2 3" key="1">
    <citation type="submission" date="2020-08" db="EMBL/GenBank/DDBJ databases">
        <title>Genomic Encyclopedia of Type Strains, Phase IV (KMG-IV): sequencing the most valuable type-strain genomes for metagenomic binning, comparative biology and taxonomic classification.</title>
        <authorList>
            <person name="Goeker M."/>
        </authorList>
    </citation>
    <scope>NUCLEOTIDE SEQUENCE [LARGE SCALE GENOMIC DNA]</scope>
    <source>
        <strain evidence="2 3">DSM 27165</strain>
    </source>
</reference>
<dbReference type="GO" id="GO:0008115">
    <property type="term" value="F:sarcosine oxidase activity"/>
    <property type="evidence" value="ECO:0007669"/>
    <property type="project" value="UniProtKB-EC"/>
</dbReference>
<accession>A0A840MQL1</accession>
<comment type="caution">
    <text evidence="2">The sequence shown here is derived from an EMBL/GenBank/DDBJ whole genome shotgun (WGS) entry which is preliminary data.</text>
</comment>
<dbReference type="AlphaFoldDB" id="A0A840MQL1"/>
<name>A0A840MQL1_9PROT</name>
<dbReference type="EMBL" id="JACHHY010000013">
    <property type="protein sequence ID" value="MBB5019062.1"/>
    <property type="molecule type" value="Genomic_DNA"/>
</dbReference>
<keyword evidence="3" id="KW-1185">Reference proteome</keyword>
<evidence type="ECO:0000256" key="1">
    <source>
        <dbReference type="ARBA" id="ARBA00023002"/>
    </source>
</evidence>
<dbReference type="Proteomes" id="UP000575898">
    <property type="component" value="Unassembled WGS sequence"/>
</dbReference>
<protein>
    <submittedName>
        <fullName evidence="2">Sarcosine oxidase subunit alpha</fullName>
        <ecNumber evidence="2">1.5.3.1</ecNumber>
    </submittedName>
</protein>
<organism evidence="2 3">
    <name type="scientific">Chitinivorax tropicus</name>
    <dbReference type="NCBI Taxonomy" id="714531"/>
    <lineage>
        <taxon>Bacteria</taxon>
        <taxon>Pseudomonadati</taxon>
        <taxon>Pseudomonadota</taxon>
        <taxon>Betaproteobacteria</taxon>
        <taxon>Chitinivorax</taxon>
    </lineage>
</organism>
<evidence type="ECO:0000313" key="2">
    <source>
        <dbReference type="EMBL" id="MBB5019062.1"/>
    </source>
</evidence>
<dbReference type="RefSeq" id="WP_184039268.1">
    <property type="nucleotide sequence ID" value="NZ_JACHHY010000013.1"/>
</dbReference>
<dbReference type="Gene3D" id="3.10.20.440">
    <property type="entry name" value="2Fe-2S iron-sulphur cluster binding domain, sarcosine oxidase, alpha subunit, N-terminal domain"/>
    <property type="match status" value="1"/>
</dbReference>